<gene>
    <name evidence="1" type="ordered locus">Metbo_1244</name>
</gene>
<dbReference type="RefSeq" id="WP_013644837.1">
    <property type="nucleotide sequence ID" value="NC_015216.1"/>
</dbReference>
<dbReference type="OrthoDB" id="64681at2157"/>
<accession>F0T6W6</accession>
<dbReference type="PIRSF" id="PIRSF004962">
    <property type="entry name" value="UCP004962"/>
    <property type="match status" value="1"/>
</dbReference>
<dbReference type="KEGG" id="mel:Metbo_1244"/>
<dbReference type="Proteomes" id="UP000007490">
    <property type="component" value="Chromosome"/>
</dbReference>
<dbReference type="Pfam" id="PF09897">
    <property type="entry name" value="DUF2124"/>
    <property type="match status" value="1"/>
</dbReference>
<keyword evidence="2" id="KW-1185">Reference proteome</keyword>
<dbReference type="HOGENOM" id="CLU_1682726_0_0_2"/>
<dbReference type="GeneID" id="10277695"/>
<organism evidence="1 2">
    <name type="scientific">Methanobacterium lacus (strain AL-21)</name>
    <dbReference type="NCBI Taxonomy" id="877455"/>
    <lineage>
        <taxon>Archaea</taxon>
        <taxon>Methanobacteriati</taxon>
        <taxon>Methanobacteriota</taxon>
        <taxon>Methanomada group</taxon>
        <taxon>Methanobacteria</taxon>
        <taxon>Methanobacteriales</taxon>
        <taxon>Methanobacteriaceae</taxon>
        <taxon>Methanobacterium</taxon>
    </lineage>
</organism>
<evidence type="ECO:0000313" key="1">
    <source>
        <dbReference type="EMBL" id="ADZ09486.1"/>
    </source>
</evidence>
<protein>
    <submittedName>
        <fullName evidence="1">Uncharacterized conserved protein UCP004962</fullName>
    </submittedName>
</protein>
<dbReference type="eggNOG" id="arCOG04847">
    <property type="taxonomic scope" value="Archaea"/>
</dbReference>
<dbReference type="AlphaFoldDB" id="F0T6W6"/>
<dbReference type="Gene3D" id="3.40.50.2300">
    <property type="match status" value="1"/>
</dbReference>
<dbReference type="InterPro" id="IPR009183">
    <property type="entry name" value="UCP004962"/>
</dbReference>
<reference evidence="2" key="1">
    <citation type="submission" date="2011-02" db="EMBL/GenBank/DDBJ databases">
        <title>Complete sequence of Methanobacterium sp. AL-21.</title>
        <authorList>
            <consortium name="US DOE Joint Genome Institute"/>
            <person name="Lucas S."/>
            <person name="Copeland A."/>
            <person name="Lapidus A."/>
            <person name="Cheng J.-F."/>
            <person name="Goodwin L."/>
            <person name="Pitluck S."/>
            <person name="Chertkov O."/>
            <person name="Detter J.C."/>
            <person name="Han C."/>
            <person name="Tapia R."/>
            <person name="Land M."/>
            <person name="Hauser L."/>
            <person name="Kyrpides N."/>
            <person name="Ivanova N."/>
            <person name="Mikhailova N."/>
            <person name="Pagani I."/>
            <person name="Cadillo-Quiroz H."/>
            <person name="Imachi H."/>
            <person name="Zinder S."/>
            <person name="Liu W."/>
            <person name="Woyke T."/>
        </authorList>
    </citation>
    <scope>NUCLEOTIDE SEQUENCE [LARGE SCALE GENOMIC DNA]</scope>
    <source>
        <strain evidence="2">AL-21</strain>
    </source>
</reference>
<reference evidence="1 2" key="2">
    <citation type="journal article" date="2014" name="Int. J. Syst. Evol. Microbiol.">
        <title>Methanobacterium paludis sp. nov. and a novel strain of Methanobacterium lacus isolated from northern peatlands.</title>
        <authorList>
            <person name="Cadillo-Quiroz H."/>
            <person name="Brauer S.L."/>
            <person name="Goodson N."/>
            <person name="Yavitt J.B."/>
            <person name="Zinder S.H."/>
        </authorList>
    </citation>
    <scope>NUCLEOTIDE SEQUENCE [LARGE SCALE GENOMIC DNA]</scope>
    <source>
        <strain evidence="1 2">AL-21</strain>
    </source>
</reference>
<name>F0T6W6_METLA</name>
<dbReference type="EMBL" id="CP002551">
    <property type="protein sequence ID" value="ADZ09486.1"/>
    <property type="molecule type" value="Genomic_DNA"/>
</dbReference>
<dbReference type="STRING" id="877455.Metbo_1244"/>
<proteinExistence type="predicted"/>
<evidence type="ECO:0000313" key="2">
    <source>
        <dbReference type="Proteomes" id="UP000007490"/>
    </source>
</evidence>
<sequence length="161" mass="17743">MEKKTGIVGFTGAFRDNLNGISDGSKIVFTGSAAVCTPFIELLSYAIRDKNHELIFVPNADLKQTKMLKMENNLGYNAVDIKANPSNPDVVVVMGGLAMPKFGCSPDDVLNMVKEISNDHNPKIIGVCFMSIFERSGWINSIPFDVIIDTKMETTIYQHLP</sequence>